<organism evidence="1 2">
    <name type="scientific">Scutellospora calospora</name>
    <dbReference type="NCBI Taxonomy" id="85575"/>
    <lineage>
        <taxon>Eukaryota</taxon>
        <taxon>Fungi</taxon>
        <taxon>Fungi incertae sedis</taxon>
        <taxon>Mucoromycota</taxon>
        <taxon>Glomeromycotina</taxon>
        <taxon>Glomeromycetes</taxon>
        <taxon>Diversisporales</taxon>
        <taxon>Gigasporaceae</taxon>
        <taxon>Scutellospora</taxon>
    </lineage>
</organism>
<dbReference type="Proteomes" id="UP000789860">
    <property type="component" value="Unassembled WGS sequence"/>
</dbReference>
<proteinExistence type="predicted"/>
<evidence type="ECO:0000313" key="1">
    <source>
        <dbReference type="EMBL" id="CAG8571054.1"/>
    </source>
</evidence>
<feature type="non-terminal residue" evidence="1">
    <location>
        <position position="180"/>
    </location>
</feature>
<name>A0ACA9M7T7_9GLOM</name>
<keyword evidence="2" id="KW-1185">Reference proteome</keyword>
<feature type="non-terminal residue" evidence="1">
    <location>
        <position position="1"/>
    </location>
</feature>
<gene>
    <name evidence="1" type="ORF">SCALOS_LOCUS5851</name>
</gene>
<dbReference type="EMBL" id="CAJVPM010010226">
    <property type="protein sequence ID" value="CAG8571054.1"/>
    <property type="molecule type" value="Genomic_DNA"/>
</dbReference>
<accession>A0ACA9M7T7</accession>
<evidence type="ECO:0000313" key="2">
    <source>
        <dbReference type="Proteomes" id="UP000789860"/>
    </source>
</evidence>
<sequence>LEEIVSGDYQVIVKATNNPVLITENMYEILCQVHSHIIQHGSQKQTWKTIRDRWALTSKRAIEVAAYLFDLFHIIGLSSLLVKIINGQPRHPQSQGLVERANGILEQKLSKLKEETDHINDLFERNIHDEEEILDTIDIQCDSDTNLDDDMDKSLSQELNDAKRNSEYLYLQSDNDDNSL</sequence>
<comment type="caution">
    <text evidence="1">The sequence shown here is derived from an EMBL/GenBank/DDBJ whole genome shotgun (WGS) entry which is preliminary data.</text>
</comment>
<protein>
    <submittedName>
        <fullName evidence="1">4732_t:CDS:1</fullName>
    </submittedName>
</protein>
<reference evidence="1" key="1">
    <citation type="submission" date="2021-06" db="EMBL/GenBank/DDBJ databases">
        <authorList>
            <person name="Kallberg Y."/>
            <person name="Tangrot J."/>
            <person name="Rosling A."/>
        </authorList>
    </citation>
    <scope>NUCLEOTIDE SEQUENCE</scope>
    <source>
        <strain evidence="1">AU212A</strain>
    </source>
</reference>